<reference evidence="1" key="1">
    <citation type="submission" date="2021-01" db="UniProtKB">
        <authorList>
            <consortium name="EnsemblPlants"/>
        </authorList>
    </citation>
    <scope>IDENTIFICATION</scope>
</reference>
<dbReference type="Proteomes" id="UP000594263">
    <property type="component" value="Unplaced"/>
</dbReference>
<dbReference type="AlphaFoldDB" id="A0A7N0UWW7"/>
<accession>A0A7N0UWW7</accession>
<evidence type="ECO:0000313" key="2">
    <source>
        <dbReference type="Proteomes" id="UP000594263"/>
    </source>
</evidence>
<protein>
    <submittedName>
        <fullName evidence="1">Uncharacterized protein</fullName>
    </submittedName>
</protein>
<dbReference type="Gramene" id="Kaladp0091s0129.1.v1.1">
    <property type="protein sequence ID" value="Kaladp0091s0129.1.v1.1"/>
    <property type="gene ID" value="Kaladp0091s0129.v1.1"/>
</dbReference>
<name>A0A7N0UWW7_KALFE</name>
<evidence type="ECO:0000313" key="1">
    <source>
        <dbReference type="EnsemblPlants" id="Kaladp0091s0129.1.v1.1"/>
    </source>
</evidence>
<dbReference type="EnsemblPlants" id="Kaladp0091s0129.1.v1.1">
    <property type="protein sequence ID" value="Kaladp0091s0129.1.v1.1"/>
    <property type="gene ID" value="Kaladp0091s0129.v1.1"/>
</dbReference>
<proteinExistence type="predicted"/>
<organism evidence="1 2">
    <name type="scientific">Kalanchoe fedtschenkoi</name>
    <name type="common">Lavender scallops</name>
    <name type="synonym">South American air plant</name>
    <dbReference type="NCBI Taxonomy" id="63787"/>
    <lineage>
        <taxon>Eukaryota</taxon>
        <taxon>Viridiplantae</taxon>
        <taxon>Streptophyta</taxon>
        <taxon>Embryophyta</taxon>
        <taxon>Tracheophyta</taxon>
        <taxon>Spermatophyta</taxon>
        <taxon>Magnoliopsida</taxon>
        <taxon>eudicotyledons</taxon>
        <taxon>Gunneridae</taxon>
        <taxon>Pentapetalae</taxon>
        <taxon>Saxifragales</taxon>
        <taxon>Crassulaceae</taxon>
        <taxon>Kalanchoe</taxon>
    </lineage>
</organism>
<keyword evidence="2" id="KW-1185">Reference proteome</keyword>
<sequence>MTYSLPASSPSVFCATHSSLIRASFPLHTTSRFACAPATPRARWVRGFGLRCSYAEAGTSEDSRSATIDVTADVRTERVWLTISFL</sequence>